<dbReference type="GO" id="GO:0016192">
    <property type="term" value="P:vesicle-mediated transport"/>
    <property type="evidence" value="ECO:0007669"/>
    <property type="project" value="InterPro"/>
</dbReference>
<dbReference type="InterPro" id="IPR007305">
    <property type="entry name" value="Vesicle_transpt_Got1/SFT2"/>
</dbReference>
<dbReference type="GO" id="GO:0012505">
    <property type="term" value="C:endomembrane system"/>
    <property type="evidence" value="ECO:0007669"/>
    <property type="project" value="UniProtKB-ARBA"/>
</dbReference>
<dbReference type="PANTHER" id="PTHR23137">
    <property type="entry name" value="VESICLE TRANSPORT PROTEIN-RELATED"/>
    <property type="match status" value="1"/>
</dbReference>
<accession>A0A813HPT8</accession>
<dbReference type="Pfam" id="PF04178">
    <property type="entry name" value="Got1"/>
    <property type="match status" value="1"/>
</dbReference>
<gene>
    <name evidence="9" type="ORF">PGLA1383_LOCUS55063</name>
</gene>
<dbReference type="EMBL" id="CAJNNV010032488">
    <property type="protein sequence ID" value="CAE8640123.1"/>
    <property type="molecule type" value="Genomic_DNA"/>
</dbReference>
<comment type="similarity">
    <text evidence="7 8">Belongs to the SFT2 family.</text>
</comment>
<feature type="transmembrane region" description="Helical" evidence="8">
    <location>
        <begin position="149"/>
        <end position="171"/>
    </location>
</feature>
<evidence type="ECO:0000256" key="4">
    <source>
        <dbReference type="ARBA" id="ARBA00022927"/>
    </source>
</evidence>
<evidence type="ECO:0000256" key="3">
    <source>
        <dbReference type="ARBA" id="ARBA00022692"/>
    </source>
</evidence>
<sequence length="262" mass="27794">MEPTIVFLNFRYGVVMPGGPSSHWITPGFQDPIDSSSEKGFGSSFGSSFRNWLGGEDNNPVYGNEEETQGLLGYAAFAQKGLGVAQQSMKGVAERAGGAIGGQVGLAMQVATISKQQWLVFFVLMAIGALVMAASFASLPLLVLAPQKFAVVFTSGSVCILGALSSLKGFANFSKHLRSRERLPLSVGYLGSMAGTLWASLWYRSTLLTIGFSVAQMCGLLWFFVSYIPGGSYTMGLVCDFCQGACRTSCCSMCSSKGSLPL</sequence>
<keyword evidence="6 8" id="KW-0472">Membrane</keyword>
<evidence type="ECO:0000256" key="2">
    <source>
        <dbReference type="ARBA" id="ARBA00022448"/>
    </source>
</evidence>
<proteinExistence type="inferred from homology"/>
<dbReference type="GO" id="GO:0005737">
    <property type="term" value="C:cytoplasm"/>
    <property type="evidence" value="ECO:0007669"/>
    <property type="project" value="UniProtKB-ARBA"/>
</dbReference>
<evidence type="ECO:0000256" key="5">
    <source>
        <dbReference type="ARBA" id="ARBA00022989"/>
    </source>
</evidence>
<comment type="subcellular location">
    <subcellularLocation>
        <location evidence="1 8">Membrane</location>
        <topology evidence="1 8">Multi-pass membrane protein</topology>
    </subcellularLocation>
</comment>
<evidence type="ECO:0000313" key="9">
    <source>
        <dbReference type="EMBL" id="CAE8640123.1"/>
    </source>
</evidence>
<comment type="caution">
    <text evidence="9">The sequence shown here is derived from an EMBL/GenBank/DDBJ whole genome shotgun (WGS) entry which is preliminary data.</text>
</comment>
<dbReference type="OrthoDB" id="660759at2759"/>
<feature type="transmembrane region" description="Helical" evidence="8">
    <location>
        <begin position="207"/>
        <end position="225"/>
    </location>
</feature>
<keyword evidence="10" id="KW-1185">Reference proteome</keyword>
<feature type="transmembrane region" description="Helical" evidence="8">
    <location>
        <begin position="118"/>
        <end position="143"/>
    </location>
</feature>
<keyword evidence="4 8" id="KW-0653">Protein transport</keyword>
<dbReference type="OMA" id="SHWITPG"/>
<evidence type="ECO:0000256" key="1">
    <source>
        <dbReference type="ARBA" id="ARBA00004141"/>
    </source>
</evidence>
<reference evidence="9" key="1">
    <citation type="submission" date="2021-02" db="EMBL/GenBank/DDBJ databases">
        <authorList>
            <person name="Dougan E. K."/>
            <person name="Rhodes N."/>
            <person name="Thang M."/>
            <person name="Chan C."/>
        </authorList>
    </citation>
    <scope>NUCLEOTIDE SEQUENCE</scope>
</reference>
<evidence type="ECO:0000256" key="8">
    <source>
        <dbReference type="RuleBase" id="RU363111"/>
    </source>
</evidence>
<dbReference type="PANTHER" id="PTHR23137:SF36">
    <property type="entry name" value="VESICLE TRANSPORT PROTEIN SFT2C"/>
    <property type="match status" value="1"/>
</dbReference>
<dbReference type="AlphaFoldDB" id="A0A813HPT8"/>
<evidence type="ECO:0000256" key="7">
    <source>
        <dbReference type="ARBA" id="ARBA00025800"/>
    </source>
</evidence>
<dbReference type="InterPro" id="IPR011691">
    <property type="entry name" value="Vesicle_transpt_SFT2"/>
</dbReference>
<comment type="function">
    <text evidence="8">May be involved in fusion of retrograde transport vesicles derived from an endocytic compartment with the Golgi complex.</text>
</comment>
<organism evidence="9 10">
    <name type="scientific">Polarella glacialis</name>
    <name type="common">Dinoflagellate</name>
    <dbReference type="NCBI Taxonomy" id="89957"/>
    <lineage>
        <taxon>Eukaryota</taxon>
        <taxon>Sar</taxon>
        <taxon>Alveolata</taxon>
        <taxon>Dinophyceae</taxon>
        <taxon>Suessiales</taxon>
        <taxon>Suessiaceae</taxon>
        <taxon>Polarella</taxon>
    </lineage>
</organism>
<feature type="transmembrane region" description="Helical" evidence="8">
    <location>
        <begin position="183"/>
        <end position="201"/>
    </location>
</feature>
<protein>
    <recommendedName>
        <fullName evidence="8">Vesicle transport protein</fullName>
    </recommendedName>
</protein>
<keyword evidence="2 8" id="KW-0813">Transport</keyword>
<dbReference type="GO" id="GO:0016020">
    <property type="term" value="C:membrane"/>
    <property type="evidence" value="ECO:0007669"/>
    <property type="project" value="UniProtKB-SubCell"/>
</dbReference>
<keyword evidence="5 8" id="KW-1133">Transmembrane helix</keyword>
<evidence type="ECO:0000256" key="6">
    <source>
        <dbReference type="ARBA" id="ARBA00023136"/>
    </source>
</evidence>
<dbReference type="GO" id="GO:0015031">
    <property type="term" value="P:protein transport"/>
    <property type="evidence" value="ECO:0007669"/>
    <property type="project" value="UniProtKB-KW"/>
</dbReference>
<evidence type="ECO:0000313" key="10">
    <source>
        <dbReference type="Proteomes" id="UP000654075"/>
    </source>
</evidence>
<name>A0A813HPT8_POLGL</name>
<dbReference type="Proteomes" id="UP000654075">
    <property type="component" value="Unassembled WGS sequence"/>
</dbReference>
<keyword evidence="3 8" id="KW-0812">Transmembrane</keyword>